<evidence type="ECO:0000313" key="2">
    <source>
        <dbReference type="Proteomes" id="UP001321473"/>
    </source>
</evidence>
<evidence type="ECO:0000313" key="1">
    <source>
        <dbReference type="EMBL" id="KAK8765296.1"/>
    </source>
</evidence>
<accession>A0AAQ4DS56</accession>
<keyword evidence="2" id="KW-1185">Reference proteome</keyword>
<organism evidence="1 2">
    <name type="scientific">Amblyomma americanum</name>
    <name type="common">Lone star tick</name>
    <dbReference type="NCBI Taxonomy" id="6943"/>
    <lineage>
        <taxon>Eukaryota</taxon>
        <taxon>Metazoa</taxon>
        <taxon>Ecdysozoa</taxon>
        <taxon>Arthropoda</taxon>
        <taxon>Chelicerata</taxon>
        <taxon>Arachnida</taxon>
        <taxon>Acari</taxon>
        <taxon>Parasitiformes</taxon>
        <taxon>Ixodida</taxon>
        <taxon>Ixodoidea</taxon>
        <taxon>Ixodidae</taxon>
        <taxon>Amblyomminae</taxon>
        <taxon>Amblyomma</taxon>
    </lineage>
</organism>
<dbReference type="AlphaFoldDB" id="A0AAQ4DS56"/>
<protein>
    <submittedName>
        <fullName evidence="1">Uncharacterized protein</fullName>
    </submittedName>
</protein>
<name>A0AAQ4DS56_AMBAM</name>
<dbReference type="Proteomes" id="UP001321473">
    <property type="component" value="Unassembled WGS sequence"/>
</dbReference>
<reference evidence="1 2" key="1">
    <citation type="journal article" date="2023" name="Arcadia Sci">
        <title>De novo assembly of a long-read Amblyomma americanum tick genome.</title>
        <authorList>
            <person name="Chou S."/>
            <person name="Poskanzer K.E."/>
            <person name="Rollins M."/>
            <person name="Thuy-Boun P.S."/>
        </authorList>
    </citation>
    <scope>NUCLEOTIDE SEQUENCE [LARGE SCALE GENOMIC DNA]</scope>
    <source>
        <strain evidence="1">F_SG_1</strain>
        <tissue evidence="1">Salivary glands</tissue>
    </source>
</reference>
<dbReference type="EMBL" id="JARKHS020027542">
    <property type="protein sequence ID" value="KAK8765296.1"/>
    <property type="molecule type" value="Genomic_DNA"/>
</dbReference>
<proteinExistence type="predicted"/>
<gene>
    <name evidence="1" type="ORF">V5799_032094</name>
</gene>
<comment type="caution">
    <text evidence="1">The sequence shown here is derived from an EMBL/GenBank/DDBJ whole genome shotgun (WGS) entry which is preliminary data.</text>
</comment>
<sequence length="128" mass="14094">MVPPTLVDKPPGAGASDYPLIMACKDAKYKATLYYDDTYDGAVAYDKTDKWLFAYDNVKALRTKLCTTGRYVARPKLNFAAIDVQFEDANNDCGSGAFARLHFLKALAKFFHGNYTPPAPLAACNRLA</sequence>